<dbReference type="AlphaFoldDB" id="A0A382G362"/>
<keyword evidence="2" id="KW-0489">Methyltransferase</keyword>
<dbReference type="InterPro" id="IPR029063">
    <property type="entry name" value="SAM-dependent_MTases_sf"/>
</dbReference>
<comment type="similarity">
    <text evidence="1">Belongs to the CFA/CMAS family.</text>
</comment>
<dbReference type="PANTHER" id="PTHR43667">
    <property type="entry name" value="CYCLOPROPANE-FATTY-ACYL-PHOSPHOLIPID SYNTHASE"/>
    <property type="match status" value="1"/>
</dbReference>
<dbReference type="GO" id="GO:0032259">
    <property type="term" value="P:methylation"/>
    <property type="evidence" value="ECO:0007669"/>
    <property type="project" value="UniProtKB-KW"/>
</dbReference>
<dbReference type="Pfam" id="PF02353">
    <property type="entry name" value="CMAS"/>
    <property type="match status" value="1"/>
</dbReference>
<dbReference type="EMBL" id="UINC01053342">
    <property type="protein sequence ID" value="SVB69746.1"/>
    <property type="molecule type" value="Genomic_DNA"/>
</dbReference>
<evidence type="ECO:0000256" key="3">
    <source>
        <dbReference type="ARBA" id="ARBA00022679"/>
    </source>
</evidence>
<dbReference type="Gene3D" id="3.40.50.150">
    <property type="entry name" value="Vaccinia Virus protein VP39"/>
    <property type="match status" value="1"/>
</dbReference>
<dbReference type="InterPro" id="IPR050723">
    <property type="entry name" value="CFA/CMAS"/>
</dbReference>
<evidence type="ECO:0000256" key="4">
    <source>
        <dbReference type="ARBA" id="ARBA00022691"/>
    </source>
</evidence>
<dbReference type="InterPro" id="IPR003333">
    <property type="entry name" value="CMAS"/>
</dbReference>
<keyword evidence="5" id="KW-0443">Lipid metabolism</keyword>
<dbReference type="SUPFAM" id="SSF53335">
    <property type="entry name" value="S-adenosyl-L-methionine-dependent methyltransferases"/>
    <property type="match status" value="1"/>
</dbReference>
<dbReference type="GO" id="GO:0008610">
    <property type="term" value="P:lipid biosynthetic process"/>
    <property type="evidence" value="ECO:0007669"/>
    <property type="project" value="InterPro"/>
</dbReference>
<dbReference type="PANTHER" id="PTHR43667:SF1">
    <property type="entry name" value="CYCLOPROPANE-FATTY-ACYL-PHOSPHOLIPID SYNTHASE"/>
    <property type="match status" value="1"/>
</dbReference>
<protein>
    <recommendedName>
        <fullName evidence="7">Polyketide synthase methyltransferase domain-containing protein</fullName>
    </recommendedName>
</protein>
<keyword evidence="4" id="KW-0949">S-adenosyl-L-methionine</keyword>
<evidence type="ECO:0000256" key="5">
    <source>
        <dbReference type="ARBA" id="ARBA00023098"/>
    </source>
</evidence>
<evidence type="ECO:0008006" key="7">
    <source>
        <dbReference type="Google" id="ProtNLM"/>
    </source>
</evidence>
<gene>
    <name evidence="6" type="ORF">METZ01_LOCUS222600</name>
</gene>
<proteinExistence type="inferred from homology"/>
<dbReference type="PIRSF" id="PIRSF003085">
    <property type="entry name" value="CMAS"/>
    <property type="match status" value="1"/>
</dbReference>
<evidence type="ECO:0000313" key="6">
    <source>
        <dbReference type="EMBL" id="SVB69746.1"/>
    </source>
</evidence>
<accession>A0A382G362</accession>
<keyword evidence="3" id="KW-0808">Transferase</keyword>
<organism evidence="6">
    <name type="scientific">marine metagenome</name>
    <dbReference type="NCBI Taxonomy" id="408172"/>
    <lineage>
        <taxon>unclassified sequences</taxon>
        <taxon>metagenomes</taxon>
        <taxon>ecological metagenomes</taxon>
    </lineage>
</organism>
<sequence length="396" mass="46037">MQLVKFLNKLFKKGGFILEDAYGEEHVVGSPNLQKSIKLKIHDKKLHYKLLLYPDLYLGEAYTDGSITIEGGSLSDFLDMALENLGRQEINIFGKIFNKLTGSYRYLTNFNFIKKSKMNVAHHYDISDELYSLFLGPSRQYSCAYFNDENETLEQAQQNKIDHIIKKLHIQPNQKVLDIGAGWLHLAIEIAKKCRCQVTGITLSENQFKYGKQKIKELNLGNQVEIKMMDYRQVKEKYDRIVSVGMFEHVGRKFYKSFFNTVFKTLNENGIALLHTIGSVNPPRDPHPWMTRYIFPGGYTPSLSQVVGPIEKSGLIVSDIEVLRTHYAHTLRHWKERFINNKDKVLKMFDEKFFRMFEFYLSSCEMAFKHGDQVVYQLQLTKTLNAAPSTRDYIYS</sequence>
<name>A0A382G362_9ZZZZ</name>
<dbReference type="CDD" id="cd02440">
    <property type="entry name" value="AdoMet_MTases"/>
    <property type="match status" value="1"/>
</dbReference>
<evidence type="ECO:0000256" key="1">
    <source>
        <dbReference type="ARBA" id="ARBA00010815"/>
    </source>
</evidence>
<reference evidence="6" key="1">
    <citation type="submission" date="2018-05" db="EMBL/GenBank/DDBJ databases">
        <authorList>
            <person name="Lanie J.A."/>
            <person name="Ng W.-L."/>
            <person name="Kazmierczak K.M."/>
            <person name="Andrzejewski T.M."/>
            <person name="Davidsen T.M."/>
            <person name="Wayne K.J."/>
            <person name="Tettelin H."/>
            <person name="Glass J.I."/>
            <person name="Rusch D."/>
            <person name="Podicherti R."/>
            <person name="Tsui H.-C.T."/>
            <person name="Winkler M.E."/>
        </authorList>
    </citation>
    <scope>NUCLEOTIDE SEQUENCE</scope>
</reference>
<dbReference type="GO" id="GO:0008168">
    <property type="term" value="F:methyltransferase activity"/>
    <property type="evidence" value="ECO:0007669"/>
    <property type="project" value="UniProtKB-KW"/>
</dbReference>
<evidence type="ECO:0000256" key="2">
    <source>
        <dbReference type="ARBA" id="ARBA00022603"/>
    </source>
</evidence>